<reference evidence="3" key="1">
    <citation type="journal article" date="2016" name="Nature">
        <title>Genome evolution in the allotetraploid frog Xenopus laevis.</title>
        <authorList>
            <person name="Session A.M."/>
            <person name="Uno Y."/>
            <person name="Kwon T."/>
            <person name="Chapman J.A."/>
            <person name="Toyoda A."/>
            <person name="Takahashi S."/>
            <person name="Fukui A."/>
            <person name="Hikosaka A."/>
            <person name="Suzuki A."/>
            <person name="Kondo M."/>
            <person name="van Heeringen S.J."/>
            <person name="Quigley I."/>
            <person name="Heinz S."/>
            <person name="Ogino H."/>
            <person name="Ochi H."/>
            <person name="Hellsten U."/>
            <person name="Lyons J.B."/>
            <person name="Simakov O."/>
            <person name="Putnam N."/>
            <person name="Stites J."/>
            <person name="Kuroki Y."/>
            <person name="Tanaka T."/>
            <person name="Michiue T."/>
            <person name="Watanabe M."/>
            <person name="Bogdanovic O."/>
            <person name="Lister R."/>
            <person name="Georgiou G."/>
            <person name="Paranjpe S.S."/>
            <person name="van Kruijsbergen I."/>
            <person name="Shu S."/>
            <person name="Carlson J."/>
            <person name="Kinoshita T."/>
            <person name="Ohta Y."/>
            <person name="Mawaribuchi S."/>
            <person name="Jenkins J."/>
            <person name="Grimwood J."/>
            <person name="Schmutz J."/>
            <person name="Mitros T."/>
            <person name="Mozaffari S.V."/>
            <person name="Suzuki Y."/>
            <person name="Haramoto Y."/>
            <person name="Yamamoto T.S."/>
            <person name="Takagi C."/>
            <person name="Heald R."/>
            <person name="Miller K."/>
            <person name="Haudenschild C."/>
            <person name="Kitzman J."/>
            <person name="Nakayama T."/>
            <person name="Izutsu Y."/>
            <person name="Robert J."/>
            <person name="Fortriede J."/>
            <person name="Burns K."/>
            <person name="Lotay V."/>
            <person name="Karimi K."/>
            <person name="Yasuoka Y."/>
            <person name="Dichmann D.S."/>
            <person name="Flajnik M.F."/>
            <person name="Houston D.W."/>
            <person name="Shendure J."/>
            <person name="DuPasquier L."/>
            <person name="Vize P.D."/>
            <person name="Zorn A.M."/>
            <person name="Ito M."/>
            <person name="Marcotte E.M."/>
            <person name="Wallingford J.B."/>
            <person name="Ito Y."/>
            <person name="Asashima M."/>
            <person name="Ueno N."/>
            <person name="Matsuda Y."/>
            <person name="Veenstra G.J."/>
            <person name="Fujiyama A."/>
            <person name="Harland R.M."/>
            <person name="Taira M."/>
            <person name="Rokhsar D.S."/>
        </authorList>
    </citation>
    <scope>NUCLEOTIDE SEQUENCE [LARGE SCALE GENOMIC DNA]</scope>
    <source>
        <strain evidence="3">J</strain>
    </source>
</reference>
<feature type="compositionally biased region" description="Polar residues" evidence="1">
    <location>
        <begin position="161"/>
        <end position="176"/>
    </location>
</feature>
<protein>
    <recommendedName>
        <fullName evidence="4">Serine/arginine repetitive matrix protein 2-like</fullName>
    </recommendedName>
</protein>
<feature type="compositionally biased region" description="Polar residues" evidence="1">
    <location>
        <begin position="126"/>
        <end position="153"/>
    </location>
</feature>
<feature type="compositionally biased region" description="Low complexity" evidence="1">
    <location>
        <begin position="113"/>
        <end position="125"/>
    </location>
</feature>
<dbReference type="EMBL" id="CM004472">
    <property type="protein sequence ID" value="OCT85538.1"/>
    <property type="molecule type" value="Genomic_DNA"/>
</dbReference>
<name>A0A974D4N4_XENLA</name>
<feature type="region of interest" description="Disordered" evidence="1">
    <location>
        <begin position="696"/>
        <end position="794"/>
    </location>
</feature>
<feature type="compositionally biased region" description="Polar residues" evidence="1">
    <location>
        <begin position="267"/>
        <end position="276"/>
    </location>
</feature>
<feature type="compositionally biased region" description="Low complexity" evidence="1">
    <location>
        <begin position="572"/>
        <end position="588"/>
    </location>
</feature>
<feature type="compositionally biased region" description="Low complexity" evidence="1">
    <location>
        <begin position="419"/>
        <end position="436"/>
    </location>
</feature>
<evidence type="ECO:0000256" key="1">
    <source>
        <dbReference type="SAM" id="MobiDB-lite"/>
    </source>
</evidence>
<evidence type="ECO:0008006" key="4">
    <source>
        <dbReference type="Google" id="ProtNLM"/>
    </source>
</evidence>
<sequence length="818" mass="91552">MMMEGSTDSSFIPPLYFDVLAASDSCESSGPLCIVAPKCELYTTLEEEHVKHSWQESFSVTHVTCEDSRDGFSCSSWGLSSIYEEVAGIFEAEGEMRLAGHHGNPQKKSQQRSSTSMAPKSSASPGTPNHRSISPGRQNERSVSQVRLNQRSISPGRPNERSSSQVRLNQRSTSPGRLNERSVSPGRLNQRSTSPGRLNERNGSQVRLNQRSTSPGRLNERSVSPGRLHQRSSSPGRPNERSGSQVRLNQRSTSPGRLNERSVSPGRLNQRSTSPGRLNERSVSPGRLNQRSTSPGRLNERSGSQVRLNQRSTSPGRLSERSVSPGRLNQRSTSPGRLNERSGSQVRLNQRSTSPGRPSQRSTSPMRPNQRSSSPERPHVRRSVSPIRSTSAVTQKRSASPVRPMQRSTSPERDHYNGSSPLKSQQKSTSQLKSQQWIGTPLLPQQRNASVNSHKRSDSPGRCSQRSTSPLGSRQRSTTPTRTYQRSTSPITSQHNRSSTNTLHQRSTSPVRPLQRNKSPERNMPISEQRSTFYAGQALSSSRRSSISNTVKKEMYSAKQSYTHTVQNPPNLGVSRRLTSSTSSLDSEGGSRGSSNRVPYTTLADIPPAKRLGHAFKKSKDLKNQTRSPGRAEVDRIFGQDRRTAEVLEAFQALEAGLIERLPDKNPSLQRRLTRRQSTPCLYPEESVLMRQELRSRRASLHPTPRTDRDYYNTPGRSSRDPSPHRTGSQGRQLSPEPEWMNRDKLLRPTGKQDKKEDNNEIPWTKREKLLKPVESVGSKPTEHPYNWQSFRSSSSEGWNKEVSLTIRRSSKTKIYFP</sequence>
<gene>
    <name evidence="2" type="ORF">XELAEV_18023707mg</name>
</gene>
<dbReference type="OMA" id="KSQQWIG"/>
<accession>A0A974D4N4</accession>
<feature type="compositionally biased region" description="Polar residues" evidence="1">
    <location>
        <begin position="443"/>
        <end position="452"/>
    </location>
</feature>
<feature type="compositionally biased region" description="Polar residues" evidence="1">
    <location>
        <begin position="327"/>
        <end position="375"/>
    </location>
</feature>
<feature type="compositionally biased region" description="Polar residues" evidence="1">
    <location>
        <begin position="558"/>
        <end position="570"/>
    </location>
</feature>
<feature type="compositionally biased region" description="Polar residues" evidence="1">
    <location>
        <begin position="386"/>
        <end position="398"/>
    </location>
</feature>
<feature type="compositionally biased region" description="Polar residues" evidence="1">
    <location>
        <begin position="231"/>
        <end position="256"/>
    </location>
</feature>
<feature type="compositionally biased region" description="Polar residues" evidence="1">
    <location>
        <begin position="462"/>
        <end position="510"/>
    </location>
</feature>
<proteinExistence type="predicted"/>
<feature type="region of interest" description="Disordered" evidence="1">
    <location>
        <begin position="99"/>
        <end position="601"/>
    </location>
</feature>
<feature type="compositionally biased region" description="Polar residues" evidence="1">
    <location>
        <begin position="187"/>
        <end position="216"/>
    </location>
</feature>
<evidence type="ECO:0000313" key="2">
    <source>
        <dbReference type="EMBL" id="OCT85538.1"/>
    </source>
</evidence>
<dbReference type="Proteomes" id="UP000694892">
    <property type="component" value="Chromosome 4L"/>
</dbReference>
<organism evidence="2 3">
    <name type="scientific">Xenopus laevis</name>
    <name type="common">African clawed frog</name>
    <dbReference type="NCBI Taxonomy" id="8355"/>
    <lineage>
        <taxon>Eukaryota</taxon>
        <taxon>Metazoa</taxon>
        <taxon>Chordata</taxon>
        <taxon>Craniata</taxon>
        <taxon>Vertebrata</taxon>
        <taxon>Euteleostomi</taxon>
        <taxon>Amphibia</taxon>
        <taxon>Batrachia</taxon>
        <taxon>Anura</taxon>
        <taxon>Pipoidea</taxon>
        <taxon>Pipidae</taxon>
        <taxon>Xenopodinae</taxon>
        <taxon>Xenopus</taxon>
        <taxon>Xenopus</taxon>
    </lineage>
</organism>
<evidence type="ECO:0000313" key="3">
    <source>
        <dbReference type="Proteomes" id="UP000694892"/>
    </source>
</evidence>
<feature type="compositionally biased region" description="Polar residues" evidence="1">
    <location>
        <begin position="287"/>
        <end position="316"/>
    </location>
</feature>
<dbReference type="AlphaFoldDB" id="A0A974D4N4"/>
<feature type="compositionally biased region" description="Basic and acidic residues" evidence="1">
    <location>
        <begin position="740"/>
        <end position="772"/>
    </location>
</feature>